<comment type="function">
    <text evidence="5">May play the central regulatory role in sporulation. It may be an element of the effector pathway responsible for the activation of sporulation genes in response to nutritional stress. Spo0A may act in concert with spo0H (a sigma factor) to control the expression of some genes that are critical to the sporulation process.</text>
</comment>
<evidence type="ECO:0000256" key="1">
    <source>
        <dbReference type="ARBA" id="ARBA00018672"/>
    </source>
</evidence>
<dbReference type="PROSITE" id="PS01124">
    <property type="entry name" value="HTH_ARAC_FAMILY_2"/>
    <property type="match status" value="1"/>
</dbReference>
<dbReference type="PRINTS" id="PR00032">
    <property type="entry name" value="HTHARAC"/>
</dbReference>
<dbReference type="SMART" id="SM00448">
    <property type="entry name" value="REC"/>
    <property type="match status" value="1"/>
</dbReference>
<dbReference type="InterPro" id="IPR020449">
    <property type="entry name" value="Tscrpt_reg_AraC-type_HTH"/>
</dbReference>
<keyword evidence="3" id="KW-0238">DNA-binding</keyword>
<dbReference type="SUPFAM" id="SSF52172">
    <property type="entry name" value="CheY-like"/>
    <property type="match status" value="1"/>
</dbReference>
<feature type="domain" description="Response regulatory" evidence="8">
    <location>
        <begin position="2"/>
        <end position="119"/>
    </location>
</feature>
<dbReference type="InterPro" id="IPR009057">
    <property type="entry name" value="Homeodomain-like_sf"/>
</dbReference>
<dbReference type="InterPro" id="IPR011006">
    <property type="entry name" value="CheY-like_superfamily"/>
</dbReference>
<keyword evidence="2" id="KW-0805">Transcription regulation</keyword>
<dbReference type="RefSeq" id="WP_146051756.1">
    <property type="nucleotide sequence ID" value="NZ_AP031413.1"/>
</dbReference>
<feature type="domain" description="HTH araC/xylS-type" evidence="7">
    <location>
        <begin position="428"/>
        <end position="526"/>
    </location>
</feature>
<organism evidence="9 10">
    <name type="scientific">Blautia parvula</name>
    <dbReference type="NCBI Taxonomy" id="2877527"/>
    <lineage>
        <taxon>Bacteria</taxon>
        <taxon>Bacillati</taxon>
        <taxon>Bacillota</taxon>
        <taxon>Clostridia</taxon>
        <taxon>Lachnospirales</taxon>
        <taxon>Lachnospiraceae</taxon>
        <taxon>Blautia</taxon>
    </lineage>
</organism>
<dbReference type="Gene3D" id="3.40.50.2300">
    <property type="match status" value="1"/>
</dbReference>
<evidence type="ECO:0000256" key="4">
    <source>
        <dbReference type="ARBA" id="ARBA00023163"/>
    </source>
</evidence>
<feature type="modified residue" description="4-aspartylphosphate" evidence="6">
    <location>
        <position position="54"/>
    </location>
</feature>
<evidence type="ECO:0000259" key="8">
    <source>
        <dbReference type="PROSITE" id="PS50110"/>
    </source>
</evidence>
<evidence type="ECO:0000256" key="5">
    <source>
        <dbReference type="ARBA" id="ARBA00024867"/>
    </source>
</evidence>
<evidence type="ECO:0000259" key="7">
    <source>
        <dbReference type="PROSITE" id="PS01124"/>
    </source>
</evidence>
<dbReference type="PROSITE" id="PS50110">
    <property type="entry name" value="RESPONSE_REGULATORY"/>
    <property type="match status" value="1"/>
</dbReference>
<evidence type="ECO:0000256" key="2">
    <source>
        <dbReference type="ARBA" id="ARBA00023015"/>
    </source>
</evidence>
<reference evidence="9 10" key="1">
    <citation type="submission" date="2024-04" db="EMBL/GenBank/DDBJ databases">
        <title>Defined microbial consortia suppress multidrug-resistant proinflammatory Enterobacteriaceae via ecological control.</title>
        <authorList>
            <person name="Furuichi M."/>
            <person name="Kawaguchi T."/>
            <person name="Pust M."/>
            <person name="Yasuma K."/>
            <person name="Plichta D."/>
            <person name="Hasegawa N."/>
            <person name="Ohya T."/>
            <person name="Bhattarai S."/>
            <person name="Sasajima S."/>
            <person name="Aoto Y."/>
            <person name="Tuganbaev T."/>
            <person name="Yaginuma M."/>
            <person name="Ueda M."/>
            <person name="Okahashi N."/>
            <person name="Amafuji K."/>
            <person name="Kiridooshi Y."/>
            <person name="Sugita K."/>
            <person name="Strazar M."/>
            <person name="Skelly A."/>
            <person name="Suda W."/>
            <person name="Hattori M."/>
            <person name="Nakamoto N."/>
            <person name="Caballero S."/>
            <person name="Norman J."/>
            <person name="Olle B."/>
            <person name="Tanoue T."/>
            <person name="Arita M."/>
            <person name="Bucci V."/>
            <person name="Atarashi K."/>
            <person name="Xavier R."/>
            <person name="Honda K."/>
        </authorList>
    </citation>
    <scope>NUCLEOTIDE SEQUENCE [LARGE SCALE GENOMIC DNA]</scope>
    <source>
        <strain evidence="10">k34-0107-D12</strain>
    </source>
</reference>
<evidence type="ECO:0000256" key="3">
    <source>
        <dbReference type="ARBA" id="ARBA00023125"/>
    </source>
</evidence>
<dbReference type="EMBL" id="BAABZQ010000001">
    <property type="protein sequence ID" value="GAA6498684.1"/>
    <property type="molecule type" value="Genomic_DNA"/>
</dbReference>
<dbReference type="InterPro" id="IPR001789">
    <property type="entry name" value="Sig_transdc_resp-reg_receiver"/>
</dbReference>
<name>A0ABQ0BQ74_9FIRM</name>
<evidence type="ECO:0000256" key="6">
    <source>
        <dbReference type="PROSITE-ProRule" id="PRU00169"/>
    </source>
</evidence>
<accession>A0ABQ0BQ74</accession>
<keyword evidence="6" id="KW-0597">Phosphoprotein</keyword>
<dbReference type="InterPro" id="IPR018062">
    <property type="entry name" value="HTH_AraC-typ_CS"/>
</dbReference>
<keyword evidence="10" id="KW-1185">Reference proteome</keyword>
<dbReference type="PANTHER" id="PTHR43280:SF34">
    <property type="entry name" value="ARAC-FAMILY TRANSCRIPTIONAL REGULATOR"/>
    <property type="match status" value="1"/>
</dbReference>
<dbReference type="Pfam" id="PF00072">
    <property type="entry name" value="Response_reg"/>
    <property type="match status" value="1"/>
</dbReference>
<keyword evidence="4" id="KW-0804">Transcription</keyword>
<protein>
    <recommendedName>
        <fullName evidence="1">Stage 0 sporulation protein A homolog</fullName>
    </recommendedName>
</protein>
<comment type="caution">
    <text evidence="9">The sequence shown here is derived from an EMBL/GenBank/DDBJ whole genome shotgun (WGS) entry which is preliminary data.</text>
</comment>
<dbReference type="CDD" id="cd17536">
    <property type="entry name" value="REC_YesN-like"/>
    <property type="match status" value="1"/>
</dbReference>
<proteinExistence type="predicted"/>
<dbReference type="SMART" id="SM00342">
    <property type="entry name" value="HTH_ARAC"/>
    <property type="match status" value="1"/>
</dbReference>
<dbReference type="Proteomes" id="UP001600941">
    <property type="component" value="Unassembled WGS sequence"/>
</dbReference>
<dbReference type="Gene3D" id="1.10.10.60">
    <property type="entry name" value="Homeodomain-like"/>
    <property type="match status" value="2"/>
</dbReference>
<dbReference type="Pfam" id="PF12833">
    <property type="entry name" value="HTH_18"/>
    <property type="match status" value="1"/>
</dbReference>
<dbReference type="PROSITE" id="PS00041">
    <property type="entry name" value="HTH_ARAC_FAMILY_1"/>
    <property type="match status" value="1"/>
</dbReference>
<gene>
    <name evidence="9" type="ORF">K340107D12_15000</name>
</gene>
<evidence type="ECO:0000313" key="9">
    <source>
        <dbReference type="EMBL" id="GAA6498684.1"/>
    </source>
</evidence>
<dbReference type="PANTHER" id="PTHR43280">
    <property type="entry name" value="ARAC-FAMILY TRANSCRIPTIONAL REGULATOR"/>
    <property type="match status" value="1"/>
</dbReference>
<evidence type="ECO:0000313" key="10">
    <source>
        <dbReference type="Proteomes" id="UP001600941"/>
    </source>
</evidence>
<sequence>MNVLIIDDDITIVDAIESSVDWDRLMVEQVCKAYNIEDAKQILDRQEIELIISDIEMPQGSGLELLKWYREQELDGEFLLLTCHENFEYAANALKMQAAEYILKPFDAEVLEMALQKCIQNIRKKEANRKSREYEAWFQHNYKNIKLSFVERLLKEPFTLKMYGDNSKLISGGQKLELGTEYRILAAKFTDVEKDTAKYGRELLKFVLNNLFSEILCSTPENERVICQEKDDELLLAAVCDVDSDETMLDRARILVDSVRQYIDCVMTVCVSRVCDVSQLFETYHRILKKMSWNVGIYGKVVLESQISEKQRTGDALLDGGKLKEYLDKKDKSGLLNYLKRCTALMHEPGNLDREMLIKVKQELLQADYFYLTERGIQASRLLGDQLSVDMEKKAVRSVLDLMRWAAYLLERTFAYEEEIRKSNTMIGQINDYIHKHYGEEIGRNEIAEHFFLTPEYLAKMYKRKTGTSLKDYLNEYRIGQAKRLLAQTDKLVSDVAIEVGMDNFSYFSTLFRKYTGLTPNEYRKRESGV</sequence>
<dbReference type="InterPro" id="IPR018060">
    <property type="entry name" value="HTH_AraC"/>
</dbReference>
<dbReference type="SUPFAM" id="SSF46689">
    <property type="entry name" value="Homeodomain-like"/>
    <property type="match status" value="2"/>
</dbReference>